<dbReference type="EMBL" id="JAUSUC010000077">
    <property type="protein sequence ID" value="MDQ0216787.1"/>
    <property type="molecule type" value="Genomic_DNA"/>
</dbReference>
<reference evidence="1" key="1">
    <citation type="submission" date="2023-07" db="EMBL/GenBank/DDBJ databases">
        <title>Genomic Encyclopedia of Type Strains, Phase IV (KMG-IV): sequencing the most valuable type-strain genomes for metagenomic binning, comparative biology and taxonomic classification.</title>
        <authorList>
            <person name="Goeker M."/>
        </authorList>
    </citation>
    <scope>NUCLEOTIDE SEQUENCE</scope>
    <source>
        <strain evidence="1">DSM 23947</strain>
    </source>
</reference>
<organism evidence="1 2">
    <name type="scientific">Oikeobacillus pervagus</name>
    <dbReference type="NCBI Taxonomy" id="1325931"/>
    <lineage>
        <taxon>Bacteria</taxon>
        <taxon>Bacillati</taxon>
        <taxon>Bacillota</taxon>
        <taxon>Bacilli</taxon>
        <taxon>Bacillales</taxon>
        <taxon>Bacillaceae</taxon>
        <taxon>Oikeobacillus</taxon>
    </lineage>
</organism>
<dbReference type="RefSeq" id="WP_307258871.1">
    <property type="nucleotide sequence ID" value="NZ_JAUSUC010000077.1"/>
</dbReference>
<comment type="caution">
    <text evidence="1">The sequence shown here is derived from an EMBL/GenBank/DDBJ whole genome shotgun (WGS) entry which is preliminary data.</text>
</comment>
<evidence type="ECO:0000313" key="1">
    <source>
        <dbReference type="EMBL" id="MDQ0216787.1"/>
    </source>
</evidence>
<accession>A0AAJ1T4U8</accession>
<evidence type="ECO:0000313" key="2">
    <source>
        <dbReference type="Proteomes" id="UP001237207"/>
    </source>
</evidence>
<keyword evidence="2" id="KW-1185">Reference proteome</keyword>
<sequence>MKLYEKPIHAYLHQDLVAYDSDDNDRQLIYYFKKGYVTVLGEFESDQYVTGKAHIIFNQTDVISVEAGLLRLINEEGNRSSK</sequence>
<name>A0AAJ1T4U8_9BACI</name>
<proteinExistence type="predicted"/>
<gene>
    <name evidence="1" type="ORF">J2S13_003273</name>
</gene>
<dbReference type="Proteomes" id="UP001237207">
    <property type="component" value="Unassembled WGS sequence"/>
</dbReference>
<dbReference type="AlphaFoldDB" id="A0AAJ1T4U8"/>
<protein>
    <submittedName>
        <fullName evidence="1">Uncharacterized protein</fullName>
    </submittedName>
</protein>